<comment type="caution">
    <text evidence="3">The sequence shown here is derived from an EMBL/GenBank/DDBJ whole genome shotgun (WGS) entry which is preliminary data.</text>
</comment>
<evidence type="ECO:0000259" key="2">
    <source>
        <dbReference type="Pfam" id="PF03551"/>
    </source>
</evidence>
<dbReference type="Proteomes" id="UP001501759">
    <property type="component" value="Unassembled WGS sequence"/>
</dbReference>
<feature type="region of interest" description="Disordered" evidence="1">
    <location>
        <begin position="115"/>
        <end position="212"/>
    </location>
</feature>
<reference evidence="4" key="1">
    <citation type="journal article" date="2019" name="Int. J. Syst. Evol. Microbiol.">
        <title>The Global Catalogue of Microorganisms (GCM) 10K type strain sequencing project: providing services to taxonomists for standard genome sequencing and annotation.</title>
        <authorList>
            <consortium name="The Broad Institute Genomics Platform"/>
            <consortium name="The Broad Institute Genome Sequencing Center for Infectious Disease"/>
            <person name="Wu L."/>
            <person name="Ma J."/>
        </authorList>
    </citation>
    <scope>NUCLEOTIDE SEQUENCE [LARGE SCALE GENOMIC DNA]</scope>
    <source>
        <strain evidence="4">JCM 18409</strain>
    </source>
</reference>
<accession>A0ABP9JQF2</accession>
<proteinExistence type="predicted"/>
<organism evidence="3 4">
    <name type="scientific">Streptomyces siamensis</name>
    <dbReference type="NCBI Taxonomy" id="1274986"/>
    <lineage>
        <taxon>Bacteria</taxon>
        <taxon>Bacillati</taxon>
        <taxon>Actinomycetota</taxon>
        <taxon>Actinomycetes</taxon>
        <taxon>Kitasatosporales</taxon>
        <taxon>Streptomycetaceae</taxon>
        <taxon>Streptomyces</taxon>
    </lineage>
</organism>
<gene>
    <name evidence="3" type="ORF">GCM10023335_82690</name>
</gene>
<dbReference type="SUPFAM" id="SSF46785">
    <property type="entry name" value="Winged helix' DNA-binding domain"/>
    <property type="match status" value="1"/>
</dbReference>
<sequence length="212" mass="22564">MTGHDVERRALLTPVLLLLLAERQGHGYELVQRLGGFGCADTDPAHVYRLLRGMESSGEVTSRWHASASGPARRVYAITQQGAMDLALWFVRLGELHSTLHLFLERYVQLEDVGGRDGRGGTPGPAARRPSADASGSGTGRRAPGAGGPGAAADGRARGARGAEGPRPADGARPVDGARPAGPRPVDGSRPTDGQLRETEALIRDHMRRMRR</sequence>
<dbReference type="InterPro" id="IPR005149">
    <property type="entry name" value="Tscrpt_reg_PadR_N"/>
</dbReference>
<evidence type="ECO:0000313" key="3">
    <source>
        <dbReference type="EMBL" id="GAA5036115.1"/>
    </source>
</evidence>
<evidence type="ECO:0000256" key="1">
    <source>
        <dbReference type="SAM" id="MobiDB-lite"/>
    </source>
</evidence>
<dbReference type="EMBL" id="BAABKB010000045">
    <property type="protein sequence ID" value="GAA5036115.1"/>
    <property type="molecule type" value="Genomic_DNA"/>
</dbReference>
<evidence type="ECO:0000313" key="4">
    <source>
        <dbReference type="Proteomes" id="UP001501759"/>
    </source>
</evidence>
<dbReference type="RefSeq" id="WP_345658069.1">
    <property type="nucleotide sequence ID" value="NZ_BAABKB010000045.1"/>
</dbReference>
<dbReference type="InterPro" id="IPR036390">
    <property type="entry name" value="WH_DNA-bd_sf"/>
</dbReference>
<dbReference type="PANTHER" id="PTHR33169">
    <property type="entry name" value="PADR-FAMILY TRANSCRIPTIONAL REGULATOR"/>
    <property type="match status" value="1"/>
</dbReference>
<feature type="compositionally biased region" description="Basic and acidic residues" evidence="1">
    <location>
        <begin position="195"/>
        <end position="205"/>
    </location>
</feature>
<dbReference type="Pfam" id="PF03551">
    <property type="entry name" value="PadR"/>
    <property type="match status" value="1"/>
</dbReference>
<feature type="domain" description="Transcription regulator PadR N-terminal" evidence="2">
    <location>
        <begin position="16"/>
        <end position="86"/>
    </location>
</feature>
<feature type="compositionally biased region" description="Low complexity" evidence="1">
    <location>
        <begin position="163"/>
        <end position="174"/>
    </location>
</feature>
<protein>
    <recommendedName>
        <fullName evidence="2">Transcription regulator PadR N-terminal domain-containing protein</fullName>
    </recommendedName>
</protein>
<keyword evidence="4" id="KW-1185">Reference proteome</keyword>
<dbReference type="InterPro" id="IPR052509">
    <property type="entry name" value="Metal_resp_DNA-bind_regulator"/>
</dbReference>
<dbReference type="PANTHER" id="PTHR33169:SF14">
    <property type="entry name" value="TRANSCRIPTIONAL REGULATOR RV3488"/>
    <property type="match status" value="1"/>
</dbReference>
<name>A0ABP9JQF2_9ACTN</name>
<dbReference type="Gene3D" id="1.10.10.10">
    <property type="entry name" value="Winged helix-like DNA-binding domain superfamily/Winged helix DNA-binding domain"/>
    <property type="match status" value="1"/>
</dbReference>
<dbReference type="InterPro" id="IPR036388">
    <property type="entry name" value="WH-like_DNA-bd_sf"/>
</dbReference>